<dbReference type="PANTHER" id="PTHR10429">
    <property type="entry name" value="DNA-3-METHYLADENINE GLYCOSYLASE"/>
    <property type="match status" value="1"/>
</dbReference>
<dbReference type="CDD" id="cd00540">
    <property type="entry name" value="AAG"/>
    <property type="match status" value="1"/>
</dbReference>
<dbReference type="EC" id="3.2.2.-" evidence="5"/>
<dbReference type="RefSeq" id="WP_187334077.1">
    <property type="nucleotide sequence ID" value="NZ_CP060490.1"/>
</dbReference>
<evidence type="ECO:0000256" key="3">
    <source>
        <dbReference type="ARBA" id="ARBA00022801"/>
    </source>
</evidence>
<gene>
    <name evidence="6" type="ORF">H8790_06520</name>
</gene>
<dbReference type="Pfam" id="PF02245">
    <property type="entry name" value="Pur_DNA_glyco"/>
    <property type="match status" value="1"/>
</dbReference>
<dbReference type="Gene3D" id="3.10.300.10">
    <property type="entry name" value="Methylpurine-DNA glycosylase (MPG)"/>
    <property type="match status" value="1"/>
</dbReference>
<dbReference type="GO" id="GO:0006284">
    <property type="term" value="P:base-excision repair"/>
    <property type="evidence" value="ECO:0007669"/>
    <property type="project" value="InterPro"/>
</dbReference>
<protein>
    <recommendedName>
        <fullName evidence="5">Putative 3-methyladenine DNA glycosylase</fullName>
        <ecNumber evidence="5">3.2.2.-</ecNumber>
    </recommendedName>
</protein>
<dbReference type="AlphaFoldDB" id="A0A7G9B7W8"/>
<dbReference type="Proteomes" id="UP000515960">
    <property type="component" value="Chromosome"/>
</dbReference>
<comment type="similarity">
    <text evidence="1 5">Belongs to the DNA glycosylase MPG family.</text>
</comment>
<reference evidence="6 7" key="1">
    <citation type="submission" date="2020-08" db="EMBL/GenBank/DDBJ databases">
        <authorList>
            <person name="Liu C."/>
            <person name="Sun Q."/>
        </authorList>
    </citation>
    <scope>NUCLEOTIDE SEQUENCE [LARGE SCALE GENOMIC DNA]</scope>
    <source>
        <strain evidence="6 7">NSJ-62</strain>
    </source>
</reference>
<dbReference type="GO" id="GO:0003905">
    <property type="term" value="F:alkylbase DNA N-glycosylase activity"/>
    <property type="evidence" value="ECO:0007669"/>
    <property type="project" value="InterPro"/>
</dbReference>
<evidence type="ECO:0000256" key="5">
    <source>
        <dbReference type="HAMAP-Rule" id="MF_00527"/>
    </source>
</evidence>
<dbReference type="InterPro" id="IPR011034">
    <property type="entry name" value="Formyl_transferase-like_C_sf"/>
</dbReference>
<keyword evidence="7" id="KW-1185">Reference proteome</keyword>
<evidence type="ECO:0000256" key="2">
    <source>
        <dbReference type="ARBA" id="ARBA00022763"/>
    </source>
</evidence>
<dbReference type="InterPro" id="IPR036995">
    <property type="entry name" value="MPG_sf"/>
</dbReference>
<keyword evidence="3 5" id="KW-0378">Hydrolase</keyword>
<name>A0A7G9B7W8_9FIRM</name>
<proteinExistence type="inferred from homology"/>
<dbReference type="NCBIfam" id="TIGR00567">
    <property type="entry name" value="3mg"/>
    <property type="match status" value="1"/>
</dbReference>
<keyword evidence="4 5" id="KW-0234">DNA repair</keyword>
<dbReference type="InterPro" id="IPR003180">
    <property type="entry name" value="MPG"/>
</dbReference>
<accession>A0A7G9B7W8</accession>
<dbReference type="EMBL" id="CP060490">
    <property type="protein sequence ID" value="QNL45649.1"/>
    <property type="molecule type" value="Genomic_DNA"/>
</dbReference>
<dbReference type="PANTHER" id="PTHR10429:SF0">
    <property type="entry name" value="DNA-3-METHYLADENINE GLYCOSYLASE"/>
    <property type="match status" value="1"/>
</dbReference>
<dbReference type="KEGG" id="ohi:H8790_06520"/>
<evidence type="ECO:0000256" key="1">
    <source>
        <dbReference type="ARBA" id="ARBA00009232"/>
    </source>
</evidence>
<dbReference type="SUPFAM" id="SSF50486">
    <property type="entry name" value="FMT C-terminal domain-like"/>
    <property type="match status" value="1"/>
</dbReference>
<sequence length="208" mass="23447">MAILPPKFYSGDTVETARALLGKYLVRVWDDEPLVCRITETEAYVGRMDKACHAYGYRRTPRTETLFGPPGHAYIYLIYGMYHCLNFVTEPEGEPAAVLIRGLVPVWGEETIRRLRFGAKGAEQLSAYQRKNFLNGPGKVCKGLSLTRLENGLDLTAPPLFVCDRAEDAGVPGDTPLSRQIHVSKRIGIDYAEEAADFPWRFYLEEKE</sequence>
<organism evidence="6 7">
    <name type="scientific">Oscillibacter hominis</name>
    <dbReference type="NCBI Taxonomy" id="2763056"/>
    <lineage>
        <taxon>Bacteria</taxon>
        <taxon>Bacillati</taxon>
        <taxon>Bacillota</taxon>
        <taxon>Clostridia</taxon>
        <taxon>Eubacteriales</taxon>
        <taxon>Oscillospiraceae</taxon>
        <taxon>Oscillibacter</taxon>
    </lineage>
</organism>
<keyword evidence="2 5" id="KW-0227">DNA damage</keyword>
<evidence type="ECO:0000313" key="6">
    <source>
        <dbReference type="EMBL" id="QNL45649.1"/>
    </source>
</evidence>
<dbReference type="HAMAP" id="MF_00527">
    <property type="entry name" value="3MGH"/>
    <property type="match status" value="1"/>
</dbReference>
<evidence type="ECO:0000313" key="7">
    <source>
        <dbReference type="Proteomes" id="UP000515960"/>
    </source>
</evidence>
<dbReference type="FunFam" id="3.10.300.10:FF:000001">
    <property type="entry name" value="Putative 3-methyladenine DNA glycosylase"/>
    <property type="match status" value="1"/>
</dbReference>
<dbReference type="GO" id="GO:0003677">
    <property type="term" value="F:DNA binding"/>
    <property type="evidence" value="ECO:0007669"/>
    <property type="project" value="InterPro"/>
</dbReference>
<evidence type="ECO:0000256" key="4">
    <source>
        <dbReference type="ARBA" id="ARBA00023204"/>
    </source>
</evidence>